<evidence type="ECO:0000313" key="4">
    <source>
        <dbReference type="WBParaSite" id="SSLN_0000047701-mRNA-1"/>
    </source>
</evidence>
<organism evidence="4">
    <name type="scientific">Schistocephalus solidus</name>
    <name type="common">Tapeworm</name>
    <dbReference type="NCBI Taxonomy" id="70667"/>
    <lineage>
        <taxon>Eukaryota</taxon>
        <taxon>Metazoa</taxon>
        <taxon>Spiralia</taxon>
        <taxon>Lophotrochozoa</taxon>
        <taxon>Platyhelminthes</taxon>
        <taxon>Cestoda</taxon>
        <taxon>Eucestoda</taxon>
        <taxon>Diphyllobothriidea</taxon>
        <taxon>Diphyllobothriidae</taxon>
        <taxon>Schistocephalus</taxon>
    </lineage>
</organism>
<reference evidence="2 3" key="2">
    <citation type="submission" date="2018-11" db="EMBL/GenBank/DDBJ databases">
        <authorList>
            <consortium name="Pathogen Informatics"/>
        </authorList>
    </citation>
    <scope>NUCLEOTIDE SEQUENCE [LARGE SCALE GENOMIC DNA]</scope>
    <source>
        <strain evidence="2 3">NST_G2</strain>
    </source>
</reference>
<name>A0A183S8A8_SCHSO</name>
<feature type="region of interest" description="Disordered" evidence="1">
    <location>
        <begin position="216"/>
        <end position="251"/>
    </location>
</feature>
<sequence length="275" mass="30293">MRIISTCTLIAFDLQGSLTSTPKWKTNASTGQSVTQSEILTNLVHSTDSGYASHSRSVSKTLPLSPNAAAFSIENLLGIERSQKDTQFITASMQKESIDFQCRPLDFSISGSTTRETTCSSLPRVTNSFHCRFCSKTYNARSSCRLRKGVHFILGYTKPPIPCRILVWTVGNGFLDPGYWRVTDVSTPGRSPTHAHYAHAVSLTGRICAHTGERTLEMHKQRSPPPDRSAPASGHPPKHETMRATDPPTLHAPAAVINTDDLLWKARLHTQAHSR</sequence>
<evidence type="ECO:0000313" key="3">
    <source>
        <dbReference type="Proteomes" id="UP000275846"/>
    </source>
</evidence>
<reference evidence="4" key="1">
    <citation type="submission" date="2016-06" db="UniProtKB">
        <authorList>
            <consortium name="WormBaseParasite"/>
        </authorList>
    </citation>
    <scope>IDENTIFICATION</scope>
</reference>
<dbReference type="OrthoDB" id="10488581at2759"/>
<keyword evidence="3" id="KW-1185">Reference proteome</keyword>
<dbReference type="Proteomes" id="UP000275846">
    <property type="component" value="Unassembled WGS sequence"/>
</dbReference>
<proteinExistence type="predicted"/>
<evidence type="ECO:0000256" key="1">
    <source>
        <dbReference type="SAM" id="MobiDB-lite"/>
    </source>
</evidence>
<dbReference type="EMBL" id="UYSU01000325">
    <property type="protein sequence ID" value="VDL85637.1"/>
    <property type="molecule type" value="Genomic_DNA"/>
</dbReference>
<evidence type="ECO:0000313" key="2">
    <source>
        <dbReference type="EMBL" id="VDL85637.1"/>
    </source>
</evidence>
<accession>A0A183S8A8</accession>
<dbReference type="WBParaSite" id="SSLN_0000047701-mRNA-1">
    <property type="protein sequence ID" value="SSLN_0000047701-mRNA-1"/>
    <property type="gene ID" value="SSLN_0000047701"/>
</dbReference>
<dbReference type="AlphaFoldDB" id="A0A183S8A8"/>
<gene>
    <name evidence="2" type="ORF">SSLN_LOCUS456</name>
</gene>
<protein>
    <submittedName>
        <fullName evidence="4">C2H2-type domain-containing protein</fullName>
    </submittedName>
</protein>